<dbReference type="InterPro" id="IPR046784">
    <property type="entry name" value="Eap1"/>
</dbReference>
<name>A0A0F2LXT7_SPOSC</name>
<evidence type="ECO:0000313" key="2">
    <source>
        <dbReference type="EMBL" id="KJR82282.1"/>
    </source>
</evidence>
<dbReference type="RefSeq" id="XP_016584958.1">
    <property type="nucleotide sequence ID" value="XM_016730556.1"/>
</dbReference>
<feature type="region of interest" description="Disordered" evidence="1">
    <location>
        <begin position="24"/>
        <end position="79"/>
    </location>
</feature>
<dbReference type="AlphaFoldDB" id="A0A0F2LXT7"/>
<dbReference type="OrthoDB" id="2504266at2759"/>
<reference evidence="2 3" key="1">
    <citation type="journal article" date="2014" name="BMC Genomics">
        <title>Comparative genomics of the major fungal agents of human and animal Sporotrichosis: Sporothrix schenckii and Sporothrix brasiliensis.</title>
        <authorList>
            <person name="Teixeira M.M."/>
            <person name="de Almeida L.G."/>
            <person name="Kubitschek-Barreira P."/>
            <person name="Alves F.L."/>
            <person name="Kioshima E.S."/>
            <person name="Abadio A.K."/>
            <person name="Fernandes L."/>
            <person name="Derengowski L.S."/>
            <person name="Ferreira K.S."/>
            <person name="Souza R.C."/>
            <person name="Ruiz J.C."/>
            <person name="de Andrade N.C."/>
            <person name="Paes H.C."/>
            <person name="Nicola A.M."/>
            <person name="Albuquerque P."/>
            <person name="Gerber A.L."/>
            <person name="Martins V.P."/>
            <person name="Peconick L.D."/>
            <person name="Neto A.V."/>
            <person name="Chaucanez C.B."/>
            <person name="Silva P.A."/>
            <person name="Cunha O.L."/>
            <person name="de Oliveira F.F."/>
            <person name="dos Santos T.C."/>
            <person name="Barros A.L."/>
            <person name="Soares M.A."/>
            <person name="de Oliveira L.M."/>
            <person name="Marini M.M."/>
            <person name="Villalobos-Duno H."/>
            <person name="Cunha M.M."/>
            <person name="de Hoog S."/>
            <person name="da Silveira J.F."/>
            <person name="Henrissat B."/>
            <person name="Nino-Vega G.A."/>
            <person name="Cisalpino P.S."/>
            <person name="Mora-Montes H.M."/>
            <person name="Almeida S.R."/>
            <person name="Stajich J.E."/>
            <person name="Lopes-Bezerra L.M."/>
            <person name="Vasconcelos A.T."/>
            <person name="Felipe M.S."/>
        </authorList>
    </citation>
    <scope>NUCLEOTIDE SEQUENCE [LARGE SCALE GENOMIC DNA]</scope>
    <source>
        <strain evidence="2 3">1099-18</strain>
    </source>
</reference>
<dbReference type="EMBL" id="AXCR01000010">
    <property type="protein sequence ID" value="KJR82282.1"/>
    <property type="molecule type" value="Genomic_DNA"/>
</dbReference>
<feature type="compositionally biased region" description="Polar residues" evidence="1">
    <location>
        <begin position="40"/>
        <end position="50"/>
    </location>
</feature>
<dbReference type="KEGG" id="ssck:SPSK_03722"/>
<reference evidence="2 3" key="2">
    <citation type="journal article" date="2015" name="Eukaryot. Cell">
        <title>Asexual propagation of a virulent clone complex in a human and feline outbreak of sporotrichosis.</title>
        <authorList>
            <person name="Teixeira Mde M."/>
            <person name="Rodrigues A.M."/>
            <person name="Tsui C.K."/>
            <person name="de Almeida L.G."/>
            <person name="Van Diepeningen A.D."/>
            <person name="van den Ende B.G."/>
            <person name="Fernandes G.F."/>
            <person name="Kano R."/>
            <person name="Hamelin R.C."/>
            <person name="Lopes-Bezerra L.M."/>
            <person name="Vasconcelos A.T."/>
            <person name="de Hoog S."/>
            <person name="de Camargo Z.P."/>
            <person name="Felipe M.S."/>
        </authorList>
    </citation>
    <scope>NUCLEOTIDE SEQUENCE [LARGE SCALE GENOMIC DNA]</scope>
    <source>
        <strain evidence="2 3">1099-18</strain>
    </source>
</reference>
<dbReference type="Proteomes" id="UP000033710">
    <property type="component" value="Unassembled WGS sequence"/>
</dbReference>
<feature type="compositionally biased region" description="Basic and acidic residues" evidence="1">
    <location>
        <begin position="67"/>
        <end position="77"/>
    </location>
</feature>
<comment type="caution">
    <text evidence="2">The sequence shown here is derived from an EMBL/GenBank/DDBJ whole genome shotgun (WGS) entry which is preliminary data.</text>
</comment>
<accession>A0A0F2LXT7</accession>
<sequence>MASRYTAEALLQLRQSPLCVKPPGLPPADQWMGPVPDPNTRAQTTGNRPLTSDRVKSNEGTFSLDPASRRQTGDRHNPRNLSSTLIMFCIVCCALKPPADPSLALALH</sequence>
<proteinExistence type="predicted"/>
<gene>
    <name evidence="2" type="ORF">SPSK_03722</name>
</gene>
<protein>
    <submittedName>
        <fullName evidence="2">Uncharacterized protein</fullName>
    </submittedName>
</protein>
<dbReference type="VEuPathDB" id="FungiDB:SPSK_03722"/>
<organism evidence="2 3">
    <name type="scientific">Sporothrix schenckii 1099-18</name>
    <dbReference type="NCBI Taxonomy" id="1397361"/>
    <lineage>
        <taxon>Eukaryota</taxon>
        <taxon>Fungi</taxon>
        <taxon>Dikarya</taxon>
        <taxon>Ascomycota</taxon>
        <taxon>Pezizomycotina</taxon>
        <taxon>Sordariomycetes</taxon>
        <taxon>Sordariomycetidae</taxon>
        <taxon>Ophiostomatales</taxon>
        <taxon>Ophiostomataceae</taxon>
        <taxon>Sporothrix</taxon>
    </lineage>
</organism>
<evidence type="ECO:0000313" key="3">
    <source>
        <dbReference type="Proteomes" id="UP000033710"/>
    </source>
</evidence>
<dbReference type="Pfam" id="PF20566">
    <property type="entry name" value="Eap1"/>
    <property type="match status" value="1"/>
</dbReference>
<evidence type="ECO:0000256" key="1">
    <source>
        <dbReference type="SAM" id="MobiDB-lite"/>
    </source>
</evidence>
<dbReference type="GeneID" id="27665833"/>